<accession>A0A934QS80</accession>
<feature type="domain" description="4Fe-4S Wbl-type" evidence="1">
    <location>
        <begin position="35"/>
        <end position="98"/>
    </location>
</feature>
<name>A0A934QS80_9PSEU</name>
<dbReference type="AlphaFoldDB" id="A0A934QS80"/>
<organism evidence="2 3">
    <name type="scientific">Prauserella cavernicola</name>
    <dbReference type="NCBI Taxonomy" id="2800127"/>
    <lineage>
        <taxon>Bacteria</taxon>
        <taxon>Bacillati</taxon>
        <taxon>Actinomycetota</taxon>
        <taxon>Actinomycetes</taxon>
        <taxon>Pseudonocardiales</taxon>
        <taxon>Pseudonocardiaceae</taxon>
        <taxon>Prauserella</taxon>
    </lineage>
</organism>
<sequence length="112" mass="12380">MNYEEESLAEVVAGLDHLAQAPTDVLAGLVARRGVCLWINAATDEPEWTGDARADRALVAPLCASCPVRRECLEWEFRTTGGAKLDEWGLLDEVEHEAAHLAWLLRRRGGLQ</sequence>
<dbReference type="RefSeq" id="WP_200316841.1">
    <property type="nucleotide sequence ID" value="NZ_JAENJH010000002.1"/>
</dbReference>
<evidence type="ECO:0000313" key="3">
    <source>
        <dbReference type="Proteomes" id="UP000635245"/>
    </source>
</evidence>
<comment type="caution">
    <text evidence="2">The sequence shown here is derived from an EMBL/GenBank/DDBJ whole genome shotgun (WGS) entry which is preliminary data.</text>
</comment>
<gene>
    <name evidence="2" type="ORF">JHE00_08920</name>
</gene>
<dbReference type="Proteomes" id="UP000635245">
    <property type="component" value="Unassembled WGS sequence"/>
</dbReference>
<dbReference type="EMBL" id="JAENJH010000002">
    <property type="protein sequence ID" value="MBK1784448.1"/>
    <property type="molecule type" value="Genomic_DNA"/>
</dbReference>
<evidence type="ECO:0000259" key="1">
    <source>
        <dbReference type="PROSITE" id="PS51674"/>
    </source>
</evidence>
<protein>
    <submittedName>
        <fullName evidence="2">WhiB family transcriptional regulator</fullName>
    </submittedName>
</protein>
<evidence type="ECO:0000313" key="2">
    <source>
        <dbReference type="EMBL" id="MBK1784448.1"/>
    </source>
</evidence>
<reference evidence="2" key="1">
    <citation type="submission" date="2020-12" db="EMBL/GenBank/DDBJ databases">
        <title>Prauserella sp. ASG 168, a novel actinomycete isolated from cave rock.</title>
        <authorList>
            <person name="Suriyachadkun C."/>
        </authorList>
    </citation>
    <scope>NUCLEOTIDE SEQUENCE</scope>
    <source>
        <strain evidence="2">ASG 168</strain>
    </source>
</reference>
<dbReference type="InterPro" id="IPR034768">
    <property type="entry name" value="4FE4S_WBL"/>
</dbReference>
<keyword evidence="3" id="KW-1185">Reference proteome</keyword>
<dbReference type="PROSITE" id="PS51674">
    <property type="entry name" value="4FE4S_WBL"/>
    <property type="match status" value="1"/>
</dbReference>
<proteinExistence type="predicted"/>